<comment type="caution">
    <text evidence="1">The sequence shown here is derived from an EMBL/GenBank/DDBJ whole genome shotgun (WGS) entry which is preliminary data.</text>
</comment>
<dbReference type="OrthoDB" id="194443at2759"/>
<name>H0EM29_GLAL7</name>
<sequence>MFSQKDDKKKVNESVNVVDEKVAVKTPQPVSHYGWA</sequence>
<gene>
    <name evidence="1" type="ORF">M7I_3655</name>
</gene>
<proteinExistence type="predicted"/>
<accession>H0EM29</accession>
<keyword evidence="2" id="KW-1185">Reference proteome</keyword>
<dbReference type="InParanoid" id="H0EM29"/>
<dbReference type="EMBL" id="AGUE01000083">
    <property type="protein sequence ID" value="EHL00373.1"/>
    <property type="molecule type" value="Genomic_DNA"/>
</dbReference>
<dbReference type="AlphaFoldDB" id="H0EM29"/>
<protein>
    <submittedName>
        <fullName evidence="1">Uncharacterized protein</fullName>
    </submittedName>
</protein>
<dbReference type="Proteomes" id="UP000005446">
    <property type="component" value="Unassembled WGS sequence"/>
</dbReference>
<evidence type="ECO:0000313" key="2">
    <source>
        <dbReference type="Proteomes" id="UP000005446"/>
    </source>
</evidence>
<dbReference type="HOGENOM" id="CLU_3359802_0_0_1"/>
<reference evidence="1 2" key="1">
    <citation type="journal article" date="2012" name="Eukaryot. Cell">
        <title>Genome sequence of the fungus Glarea lozoyensis: the first genome sequence of a species from the Helotiaceae family.</title>
        <authorList>
            <person name="Youssar L."/>
            <person name="Gruening B.A."/>
            <person name="Erxleben A."/>
            <person name="Guenther S."/>
            <person name="Huettel W."/>
        </authorList>
    </citation>
    <scope>NUCLEOTIDE SEQUENCE [LARGE SCALE GENOMIC DNA]</scope>
    <source>
        <strain evidence="2">ATCC 74030 / MF5533</strain>
    </source>
</reference>
<evidence type="ECO:0000313" key="1">
    <source>
        <dbReference type="EMBL" id="EHL00373.1"/>
    </source>
</evidence>
<organism evidence="1 2">
    <name type="scientific">Glarea lozoyensis (strain ATCC 74030 / MF5533)</name>
    <dbReference type="NCBI Taxonomy" id="1104152"/>
    <lineage>
        <taxon>Eukaryota</taxon>
        <taxon>Fungi</taxon>
        <taxon>Dikarya</taxon>
        <taxon>Ascomycota</taxon>
        <taxon>Pezizomycotina</taxon>
        <taxon>Leotiomycetes</taxon>
        <taxon>Helotiales</taxon>
        <taxon>Helotiaceae</taxon>
        <taxon>Glarea</taxon>
    </lineage>
</organism>